<keyword evidence="11" id="KW-0449">Lipoprotein</keyword>
<comment type="similarity">
    <text evidence="2">Belongs to the ABC-4 integral membrane protein family. LolC/E subfamily.</text>
</comment>
<evidence type="ECO:0000256" key="6">
    <source>
        <dbReference type="ARBA" id="ARBA00022989"/>
    </source>
</evidence>
<evidence type="ECO:0000256" key="1">
    <source>
        <dbReference type="ARBA" id="ARBA00004651"/>
    </source>
</evidence>
<dbReference type="InterPro" id="IPR025857">
    <property type="entry name" value="MacB_PCD"/>
</dbReference>
<evidence type="ECO:0000256" key="8">
    <source>
        <dbReference type="SAM" id="Phobius"/>
    </source>
</evidence>
<evidence type="ECO:0000256" key="5">
    <source>
        <dbReference type="ARBA" id="ARBA00022692"/>
    </source>
</evidence>
<dbReference type="GO" id="GO:0042953">
    <property type="term" value="P:lipoprotein transport"/>
    <property type="evidence" value="ECO:0007669"/>
    <property type="project" value="InterPro"/>
</dbReference>
<dbReference type="PANTHER" id="PTHR30489:SF0">
    <property type="entry name" value="LIPOPROTEIN-RELEASING SYSTEM TRANSMEMBRANE PROTEIN LOLE"/>
    <property type="match status" value="1"/>
</dbReference>
<feature type="transmembrane region" description="Helical" evidence="8">
    <location>
        <begin position="288"/>
        <end position="310"/>
    </location>
</feature>
<evidence type="ECO:0000313" key="11">
    <source>
        <dbReference type="EMBL" id="SDY09600.1"/>
    </source>
</evidence>
<accession>A0A1H3H2N5</accession>
<feature type="transmembrane region" description="Helical" evidence="8">
    <location>
        <begin position="37"/>
        <end position="63"/>
    </location>
</feature>
<organism evidence="11 12">
    <name type="scientific">Delftia lacustris</name>
    <dbReference type="NCBI Taxonomy" id="558537"/>
    <lineage>
        <taxon>Bacteria</taxon>
        <taxon>Pseudomonadati</taxon>
        <taxon>Pseudomonadota</taxon>
        <taxon>Betaproteobacteria</taxon>
        <taxon>Burkholderiales</taxon>
        <taxon>Comamonadaceae</taxon>
        <taxon>Delftia</taxon>
    </lineage>
</organism>
<keyword evidence="3" id="KW-0813">Transport</keyword>
<keyword evidence="4" id="KW-1003">Cell membrane</keyword>
<evidence type="ECO:0000256" key="2">
    <source>
        <dbReference type="ARBA" id="ARBA00005236"/>
    </source>
</evidence>
<feature type="domain" description="ABC3 transporter permease C-terminal" evidence="9">
    <location>
        <begin position="288"/>
        <end position="422"/>
    </location>
</feature>
<evidence type="ECO:0000313" key="12">
    <source>
        <dbReference type="Proteomes" id="UP000183417"/>
    </source>
</evidence>
<dbReference type="GO" id="GO:0044874">
    <property type="term" value="P:lipoprotein localization to outer membrane"/>
    <property type="evidence" value="ECO:0007669"/>
    <property type="project" value="TreeGrafter"/>
</dbReference>
<proteinExistence type="inferred from homology"/>
<dbReference type="NCBIfam" id="TIGR02212">
    <property type="entry name" value="lolCE"/>
    <property type="match status" value="1"/>
</dbReference>
<name>A0A1H3H2N5_9BURK</name>
<protein>
    <submittedName>
        <fullName evidence="11">Lipoprotein-releasing system permease protein</fullName>
    </submittedName>
</protein>
<dbReference type="AlphaFoldDB" id="A0A1H3H2N5"/>
<dbReference type="Pfam" id="PF02687">
    <property type="entry name" value="FtsX"/>
    <property type="match status" value="1"/>
</dbReference>
<keyword evidence="5 8" id="KW-0812">Transmembrane</keyword>
<dbReference type="InterPro" id="IPR011925">
    <property type="entry name" value="LolCE_TM"/>
</dbReference>
<evidence type="ECO:0000256" key="7">
    <source>
        <dbReference type="ARBA" id="ARBA00023136"/>
    </source>
</evidence>
<reference evidence="11 12" key="1">
    <citation type="submission" date="2016-10" db="EMBL/GenBank/DDBJ databases">
        <authorList>
            <person name="de Groot N.N."/>
        </authorList>
    </citation>
    <scope>NUCLEOTIDE SEQUENCE [LARGE SCALE GENOMIC DNA]</scope>
    <source>
        <strain evidence="11 12">LMG 24775</strain>
    </source>
</reference>
<comment type="subcellular location">
    <subcellularLocation>
        <location evidence="1">Cell membrane</location>
        <topology evidence="1">Multi-pass membrane protein</topology>
    </subcellularLocation>
</comment>
<keyword evidence="7 8" id="KW-0472">Membrane</keyword>
<evidence type="ECO:0000259" key="9">
    <source>
        <dbReference type="Pfam" id="PF02687"/>
    </source>
</evidence>
<keyword evidence="6 8" id="KW-1133">Transmembrane helix</keyword>
<evidence type="ECO:0000259" key="10">
    <source>
        <dbReference type="Pfam" id="PF12704"/>
    </source>
</evidence>
<dbReference type="GO" id="GO:0098797">
    <property type="term" value="C:plasma membrane protein complex"/>
    <property type="evidence" value="ECO:0007669"/>
    <property type="project" value="TreeGrafter"/>
</dbReference>
<sequence length="429" mass="46927">MQGLRAMTQCMPMQFPYELAVGWRYTRAGRATRRNGFISFISGVSMLGIALGVAALIIVLSVMNGFQKEVRDRMLSVVSHIEIFAPQGAALPDLERTMREARANPDVLGAAPFVAAQALLARGEDMKGTLVRGIDPAREGEVTDVAATNAEVLQRLVPGEFNVVLGVELARSLGVRQGDMVTLIAPGGQVTPAGVVPRLKQMHVAGTFDSGHYEYDSALVMMHYEDAQRLFRLEGPTGIRLKLKDLHEAPRVAMELAHTITDRLLIRDWTQQNRTWFAAVQLEKRMMFIILTLIVAVAAFNLVSTLVMTVTDKRADIAILRTLGASPSSIMGIFMVQGAMVGVIGTFAGLLLGLGIAFNIDVIVPAIERLLHANFLPKDIYLISKMPSDPQYSDIMPIAVISLVLAFVATIYPSWRASRVNPAEALRYE</sequence>
<evidence type="ECO:0000256" key="3">
    <source>
        <dbReference type="ARBA" id="ARBA00022448"/>
    </source>
</evidence>
<feature type="domain" description="MacB-like periplasmic core" evidence="10">
    <location>
        <begin position="42"/>
        <end position="256"/>
    </location>
</feature>
<dbReference type="PANTHER" id="PTHR30489">
    <property type="entry name" value="LIPOPROTEIN-RELEASING SYSTEM TRANSMEMBRANE PROTEIN LOLE"/>
    <property type="match status" value="1"/>
</dbReference>
<gene>
    <name evidence="11" type="ORF">SAMN05421547_102455</name>
</gene>
<dbReference type="EMBL" id="FNPE01000002">
    <property type="protein sequence ID" value="SDY09600.1"/>
    <property type="molecule type" value="Genomic_DNA"/>
</dbReference>
<feature type="transmembrane region" description="Helical" evidence="8">
    <location>
        <begin position="330"/>
        <end position="360"/>
    </location>
</feature>
<dbReference type="Proteomes" id="UP000183417">
    <property type="component" value="Unassembled WGS sequence"/>
</dbReference>
<evidence type="ECO:0000256" key="4">
    <source>
        <dbReference type="ARBA" id="ARBA00022475"/>
    </source>
</evidence>
<dbReference type="InterPro" id="IPR003838">
    <property type="entry name" value="ABC3_permease_C"/>
</dbReference>
<feature type="transmembrane region" description="Helical" evidence="8">
    <location>
        <begin position="395"/>
        <end position="415"/>
    </location>
</feature>
<dbReference type="InterPro" id="IPR051447">
    <property type="entry name" value="Lipoprotein-release_system"/>
</dbReference>
<dbReference type="Pfam" id="PF12704">
    <property type="entry name" value="MacB_PCD"/>
    <property type="match status" value="1"/>
</dbReference>